<dbReference type="Proteomes" id="UP000887579">
    <property type="component" value="Unplaced"/>
</dbReference>
<proteinExistence type="predicted"/>
<accession>A0AC34GS00</accession>
<reference evidence="2" key="1">
    <citation type="submission" date="2022-11" db="UniProtKB">
        <authorList>
            <consortium name="WormBaseParasite"/>
        </authorList>
    </citation>
    <scope>IDENTIFICATION</scope>
</reference>
<organism evidence="1 2">
    <name type="scientific">Panagrolaimus sp. ES5</name>
    <dbReference type="NCBI Taxonomy" id="591445"/>
    <lineage>
        <taxon>Eukaryota</taxon>
        <taxon>Metazoa</taxon>
        <taxon>Ecdysozoa</taxon>
        <taxon>Nematoda</taxon>
        <taxon>Chromadorea</taxon>
        <taxon>Rhabditida</taxon>
        <taxon>Tylenchina</taxon>
        <taxon>Panagrolaimomorpha</taxon>
        <taxon>Panagrolaimoidea</taxon>
        <taxon>Panagrolaimidae</taxon>
        <taxon>Panagrolaimus</taxon>
    </lineage>
</organism>
<dbReference type="WBParaSite" id="ES5_v2.g7376.t1">
    <property type="protein sequence ID" value="ES5_v2.g7376.t1"/>
    <property type="gene ID" value="ES5_v2.g7376"/>
</dbReference>
<evidence type="ECO:0000313" key="1">
    <source>
        <dbReference type="Proteomes" id="UP000887579"/>
    </source>
</evidence>
<sequence>MSLRGYRIYSSPMLNGGPYKVLIESVNNNSYLFIQNSAITTLNVNDGNFFKNSFTKIGDGCGLMGILRMSIKGSQDGGETDDAYLIVITEVKSAGKINECDVYKIAAVKFLSLNREPHLTVDERLPELARLLSSGNFYFAYSNNAGNMFDLTLSAQRRHDIPLSDNRFFWNKNLYFPLERFSINADDWFVRCMCGSVIVRTIYVGHRTAKVGIISRLSCERVGTRFNVRGANDDGNVANFVETEQFISFENQESSFVQIRGSVPLFWEQPGIQVGSHSIRLRSIEASLPPLERHYSQLKKMYNNIATKILKASSHTDKDMINFDYHTQMKVSKSSIKTLQNKLDAFVEENGTFLSTDGKVEKQQNGTIRTNCLDCLDRTNCVQTLVGMKALLLQLQDLQAEKYKTKITARFEETLRDMWQKNGDQCSIIYAGTGALEGKSKIKDASRSIARTFQNNLMDGAKQESFDLFLLGNGYFDDEFDKASRLLPSQLMKECPMALSELIARREEMVSREPVTVFCGTWNVNGGKNVNNIAFRHEDSFEEWFYSSSGGRCTYDIVAIGLEEIVDLNASNMVKASTTNQRIFCERIKNTLAEITQDKYVVLACEQLVGVCLILCVRLALLSRIRDFAICEVKTGMGGATGNKGSVAARLTIDATSVCFVCSHFAAGQHEISNRNEDYASAMRKIRFPLGRTIKSHDVIFWLGDFNYRISLGRMDIKTAIEQQNYDYLNEHDQLTEQRKAGNVFHGFEEGRITFAPTYKYDTFSDDYDTSEKCRAPAWTDRILWKDEPTEKLVKLIEYRRSELRTSDHRPVAALYKLDVLNVNLKKCEQVFRDVVASLGPPDCMILCSVNGETVFPPDFVEPVIKKLNEELDIQCLMHTIEGHFLKIALPNGPMTLAALSMDGTDVGNGRKISVQLRTPDWEEDWALRMSPAFKRESSYINLSNIDNLSFIVNLNVDDDEEDCLSIDSARSSAMPLSSRLSPKLEDQILSGSPAPPPLPPSHGPPQLPKVPPRPASMTPRQNGSDIPVVPPRPSPVHWPPPSLP</sequence>
<name>A0AC34GS00_9BILA</name>
<protein>
    <submittedName>
        <fullName evidence="2">Phosphoinositide 5-phosphatase</fullName>
    </submittedName>
</protein>
<evidence type="ECO:0000313" key="2">
    <source>
        <dbReference type="WBParaSite" id="ES5_v2.g7376.t1"/>
    </source>
</evidence>